<evidence type="ECO:0000313" key="10">
    <source>
        <dbReference type="Proteomes" id="UP000004116"/>
    </source>
</evidence>
<keyword evidence="10" id="KW-1185">Reference proteome</keyword>
<dbReference type="EMBL" id="AGCA01000486">
    <property type="protein sequence ID" value="EGY27997.1"/>
    <property type="molecule type" value="Genomic_DNA"/>
</dbReference>
<evidence type="ECO:0000313" key="9">
    <source>
        <dbReference type="EMBL" id="EGY27997.1"/>
    </source>
</evidence>
<accession>G2H1Y6</accession>
<sequence>MDHPAPSVSLFEYSALEQWRELQRLSNQLLNTPFKAEGIVSHIFLDTNGTCHITLHNEPGMSTLIRYLGTSLLLFVLIIFLLTNSWLCISRARKNRHRMKDIQHYYAAVQSEKFVTCSPPN</sequence>
<comment type="caution">
    <text evidence="9">The sequence shown here is derived from an EMBL/GenBank/DDBJ whole genome shotgun (WGS) entry which is preliminary data.</text>
</comment>
<dbReference type="Pfam" id="PF07095">
    <property type="entry name" value="IgaA"/>
    <property type="match status" value="1"/>
</dbReference>
<evidence type="ECO:0000256" key="6">
    <source>
        <dbReference type="ARBA" id="ARBA00022989"/>
    </source>
</evidence>
<evidence type="ECO:0000256" key="2">
    <source>
        <dbReference type="ARBA" id="ARBA00009494"/>
    </source>
</evidence>
<proteinExistence type="inferred from homology"/>
<dbReference type="PATRIC" id="fig|1005043.3.peg.1921"/>
<evidence type="ECO:0000256" key="7">
    <source>
        <dbReference type="ARBA" id="ARBA00023136"/>
    </source>
</evidence>
<evidence type="ECO:0000256" key="3">
    <source>
        <dbReference type="ARBA" id="ARBA00022475"/>
    </source>
</evidence>
<evidence type="ECO:0000256" key="4">
    <source>
        <dbReference type="ARBA" id="ARBA00022519"/>
    </source>
</evidence>
<keyword evidence="5 8" id="KW-0812">Transmembrane</keyword>
<comment type="similarity">
    <text evidence="2">Belongs to the IgaA family.</text>
</comment>
<dbReference type="Proteomes" id="UP000004116">
    <property type="component" value="Unassembled WGS sequence"/>
</dbReference>
<evidence type="ECO:0000256" key="5">
    <source>
        <dbReference type="ARBA" id="ARBA00022692"/>
    </source>
</evidence>
<keyword evidence="6 8" id="KW-1133">Transmembrane helix</keyword>
<evidence type="ECO:0000256" key="8">
    <source>
        <dbReference type="SAM" id="Phobius"/>
    </source>
</evidence>
<feature type="transmembrane region" description="Helical" evidence="8">
    <location>
        <begin position="64"/>
        <end position="89"/>
    </location>
</feature>
<dbReference type="AlphaFoldDB" id="G2H1Y6"/>
<keyword evidence="4" id="KW-0997">Cell inner membrane</keyword>
<protein>
    <submittedName>
        <fullName evidence="9">Intracellular growth attenuator protein</fullName>
    </submittedName>
</protein>
<reference evidence="9 10" key="1">
    <citation type="journal article" date="2012" name="Genome Res.">
        <title>Genomic basis of endosymbiont-conferred protection against an insect parasitoid.</title>
        <authorList>
            <person name="Hansen A.K."/>
            <person name="Vorburger C."/>
            <person name="Moran N.A."/>
        </authorList>
    </citation>
    <scope>NUCLEOTIDE SEQUENCE [LARGE SCALE GENOMIC DNA]</scope>
    <source>
        <strain evidence="10">R5.15</strain>
    </source>
</reference>
<evidence type="ECO:0000256" key="1">
    <source>
        <dbReference type="ARBA" id="ARBA00004429"/>
    </source>
</evidence>
<comment type="subcellular location">
    <subcellularLocation>
        <location evidence="1">Cell inner membrane</location>
        <topology evidence="1">Multi-pass membrane protein</topology>
    </subcellularLocation>
</comment>
<organism evidence="9 10">
    <name type="scientific">Candidatus Regiella insecticola 5.15</name>
    <dbReference type="NCBI Taxonomy" id="1005043"/>
    <lineage>
        <taxon>Bacteria</taxon>
        <taxon>Pseudomonadati</taxon>
        <taxon>Pseudomonadota</taxon>
        <taxon>Gammaproteobacteria</taxon>
        <taxon>Enterobacterales</taxon>
        <taxon>Enterobacteriaceae</taxon>
        <taxon>aphid secondary symbionts</taxon>
        <taxon>Candidatus Regiella</taxon>
    </lineage>
</organism>
<dbReference type="GO" id="GO:0005886">
    <property type="term" value="C:plasma membrane"/>
    <property type="evidence" value="ECO:0007669"/>
    <property type="project" value="UniProtKB-SubCell"/>
</dbReference>
<name>G2H1Y6_9ENTR</name>
<gene>
    <name evidence="9" type="ORF">Rin_00020830</name>
</gene>
<keyword evidence="7 8" id="KW-0472">Membrane</keyword>
<dbReference type="InterPro" id="IPR010771">
    <property type="entry name" value="IgaA"/>
</dbReference>
<keyword evidence="3" id="KW-1003">Cell membrane</keyword>